<dbReference type="Proteomes" id="UP000759537">
    <property type="component" value="Unassembled WGS sequence"/>
</dbReference>
<name>A0A9P5T7M9_9AGAM</name>
<dbReference type="AlphaFoldDB" id="A0A9P5T7M9"/>
<evidence type="ECO:0000313" key="2">
    <source>
        <dbReference type="Proteomes" id="UP000759537"/>
    </source>
</evidence>
<accession>A0A9P5T7M9</accession>
<evidence type="ECO:0000313" key="1">
    <source>
        <dbReference type="EMBL" id="KAF8478131.1"/>
    </source>
</evidence>
<dbReference type="EMBL" id="WHVB01000012">
    <property type="protein sequence ID" value="KAF8478131.1"/>
    <property type="molecule type" value="Genomic_DNA"/>
</dbReference>
<keyword evidence="2" id="KW-1185">Reference proteome</keyword>
<sequence length="278" mass="29237">MAEGLQVLHVGERKYQRGPDGEVAPVQWPAKGSSTPGRLKKINAFAYVSTVPMRADPGAEPHVLRTLSMWAWVSWHPVCMSKGMALRHPACRKRGHGSQGILGGRECRGILGGRGCQGVHERGHGIAASCMRVEGVGVGVEASSTAHLSSPENVAVVVLCVCRGCTSRVESVCEASGMHVHMSVMGWLSSVGMDEGEGVGEKAPSVSCLRTVTRYHSTRTLCLALGAREGVVLRRGGGHLVFGARVSSVGEESKVTDIGEAYTTVLDKVNETAGGGAE</sequence>
<organism evidence="1 2">
    <name type="scientific">Russula ochroleuca</name>
    <dbReference type="NCBI Taxonomy" id="152965"/>
    <lineage>
        <taxon>Eukaryota</taxon>
        <taxon>Fungi</taxon>
        <taxon>Dikarya</taxon>
        <taxon>Basidiomycota</taxon>
        <taxon>Agaricomycotina</taxon>
        <taxon>Agaricomycetes</taxon>
        <taxon>Russulales</taxon>
        <taxon>Russulaceae</taxon>
        <taxon>Russula</taxon>
    </lineage>
</organism>
<reference evidence="1" key="1">
    <citation type="submission" date="2019-10" db="EMBL/GenBank/DDBJ databases">
        <authorList>
            <consortium name="DOE Joint Genome Institute"/>
            <person name="Kuo A."/>
            <person name="Miyauchi S."/>
            <person name="Kiss E."/>
            <person name="Drula E."/>
            <person name="Kohler A."/>
            <person name="Sanchez-Garcia M."/>
            <person name="Andreopoulos B."/>
            <person name="Barry K.W."/>
            <person name="Bonito G."/>
            <person name="Buee M."/>
            <person name="Carver A."/>
            <person name="Chen C."/>
            <person name="Cichocki N."/>
            <person name="Clum A."/>
            <person name="Culley D."/>
            <person name="Crous P.W."/>
            <person name="Fauchery L."/>
            <person name="Girlanda M."/>
            <person name="Hayes R."/>
            <person name="Keri Z."/>
            <person name="LaButti K."/>
            <person name="Lipzen A."/>
            <person name="Lombard V."/>
            <person name="Magnuson J."/>
            <person name="Maillard F."/>
            <person name="Morin E."/>
            <person name="Murat C."/>
            <person name="Nolan M."/>
            <person name="Ohm R."/>
            <person name="Pangilinan J."/>
            <person name="Pereira M."/>
            <person name="Perotto S."/>
            <person name="Peter M."/>
            <person name="Riley R."/>
            <person name="Sitrit Y."/>
            <person name="Stielow B."/>
            <person name="Szollosi G."/>
            <person name="Zifcakova L."/>
            <person name="Stursova M."/>
            <person name="Spatafora J.W."/>
            <person name="Tedersoo L."/>
            <person name="Vaario L.-M."/>
            <person name="Yamada A."/>
            <person name="Yan M."/>
            <person name="Wang P."/>
            <person name="Xu J."/>
            <person name="Bruns T."/>
            <person name="Baldrian P."/>
            <person name="Vilgalys R."/>
            <person name="Henrissat B."/>
            <person name="Grigoriev I.V."/>
            <person name="Hibbett D."/>
            <person name="Nagy L.G."/>
            <person name="Martin F.M."/>
        </authorList>
    </citation>
    <scope>NUCLEOTIDE SEQUENCE</scope>
    <source>
        <strain evidence="1">Prilba</strain>
    </source>
</reference>
<protein>
    <submittedName>
        <fullName evidence="1">Uncharacterized protein</fullName>
    </submittedName>
</protein>
<gene>
    <name evidence="1" type="ORF">DFH94DRAFT_683263</name>
</gene>
<proteinExistence type="predicted"/>
<reference evidence="1" key="2">
    <citation type="journal article" date="2020" name="Nat. Commun.">
        <title>Large-scale genome sequencing of mycorrhizal fungi provides insights into the early evolution of symbiotic traits.</title>
        <authorList>
            <person name="Miyauchi S."/>
            <person name="Kiss E."/>
            <person name="Kuo A."/>
            <person name="Drula E."/>
            <person name="Kohler A."/>
            <person name="Sanchez-Garcia M."/>
            <person name="Morin E."/>
            <person name="Andreopoulos B."/>
            <person name="Barry K.W."/>
            <person name="Bonito G."/>
            <person name="Buee M."/>
            <person name="Carver A."/>
            <person name="Chen C."/>
            <person name="Cichocki N."/>
            <person name="Clum A."/>
            <person name="Culley D."/>
            <person name="Crous P.W."/>
            <person name="Fauchery L."/>
            <person name="Girlanda M."/>
            <person name="Hayes R.D."/>
            <person name="Keri Z."/>
            <person name="LaButti K."/>
            <person name="Lipzen A."/>
            <person name="Lombard V."/>
            <person name="Magnuson J."/>
            <person name="Maillard F."/>
            <person name="Murat C."/>
            <person name="Nolan M."/>
            <person name="Ohm R.A."/>
            <person name="Pangilinan J."/>
            <person name="Pereira M.F."/>
            <person name="Perotto S."/>
            <person name="Peter M."/>
            <person name="Pfister S."/>
            <person name="Riley R."/>
            <person name="Sitrit Y."/>
            <person name="Stielow J.B."/>
            <person name="Szollosi G."/>
            <person name="Zifcakova L."/>
            <person name="Stursova M."/>
            <person name="Spatafora J.W."/>
            <person name="Tedersoo L."/>
            <person name="Vaario L.M."/>
            <person name="Yamada A."/>
            <person name="Yan M."/>
            <person name="Wang P."/>
            <person name="Xu J."/>
            <person name="Bruns T."/>
            <person name="Baldrian P."/>
            <person name="Vilgalys R."/>
            <person name="Dunand C."/>
            <person name="Henrissat B."/>
            <person name="Grigoriev I.V."/>
            <person name="Hibbett D."/>
            <person name="Nagy L.G."/>
            <person name="Martin F.M."/>
        </authorList>
    </citation>
    <scope>NUCLEOTIDE SEQUENCE</scope>
    <source>
        <strain evidence="1">Prilba</strain>
    </source>
</reference>
<comment type="caution">
    <text evidence="1">The sequence shown here is derived from an EMBL/GenBank/DDBJ whole genome shotgun (WGS) entry which is preliminary data.</text>
</comment>